<dbReference type="OrthoDB" id="9794226at2"/>
<feature type="domain" description="BFD-like [2Fe-2S]-binding" evidence="2">
    <location>
        <begin position="384"/>
        <end position="437"/>
    </location>
</feature>
<dbReference type="Gene3D" id="1.10.10.1100">
    <property type="entry name" value="BFD-like [2Fe-2S]-binding domain"/>
    <property type="match status" value="1"/>
</dbReference>
<dbReference type="eggNOG" id="COG0579">
    <property type="taxonomic scope" value="Bacteria"/>
</dbReference>
<dbReference type="Pfam" id="PF01266">
    <property type="entry name" value="DAO"/>
    <property type="match status" value="1"/>
</dbReference>
<dbReference type="Gene3D" id="3.50.50.60">
    <property type="entry name" value="FAD/NAD(P)-binding domain"/>
    <property type="match status" value="1"/>
</dbReference>
<dbReference type="DNASU" id="1116195"/>
<keyword evidence="4" id="KW-1185">Reference proteome</keyword>
<dbReference type="InterPro" id="IPR007419">
    <property type="entry name" value="BFD-like_2Fe2S-bd_dom"/>
</dbReference>
<dbReference type="EMBL" id="AE001437">
    <property type="protein sequence ID" value="AAK77999.1"/>
    <property type="molecule type" value="Genomic_DNA"/>
</dbReference>
<dbReference type="AlphaFoldDB" id="Q97N26"/>
<dbReference type="RefSeq" id="WP_010963341.1">
    <property type="nucleotide sequence ID" value="NC_003030.1"/>
</dbReference>
<dbReference type="CDD" id="cd19946">
    <property type="entry name" value="GlpA-like_Fer2_BFD-like"/>
    <property type="match status" value="1"/>
</dbReference>
<dbReference type="SUPFAM" id="SSF51905">
    <property type="entry name" value="FAD/NAD(P)-binding domain"/>
    <property type="match status" value="1"/>
</dbReference>
<organism evidence="3 4">
    <name type="scientific">Clostridium acetobutylicum (strain ATCC 824 / DSM 792 / JCM 1419 / IAM 19013 / LMG 5710 / NBRC 13948 / NRRL B-527 / VKM B-1787 / 2291 / W)</name>
    <dbReference type="NCBI Taxonomy" id="272562"/>
    <lineage>
        <taxon>Bacteria</taxon>
        <taxon>Bacillati</taxon>
        <taxon>Bacillota</taxon>
        <taxon>Clostridia</taxon>
        <taxon>Eubacteriales</taxon>
        <taxon>Clostridiaceae</taxon>
        <taxon>Clostridium</taxon>
    </lineage>
</organism>
<dbReference type="PANTHER" id="PTHR42720">
    <property type="entry name" value="GLYCEROL-3-PHOSPHATE DEHYDROGENASE"/>
    <property type="match status" value="1"/>
</dbReference>
<evidence type="ECO:0000259" key="2">
    <source>
        <dbReference type="Pfam" id="PF04324"/>
    </source>
</evidence>
<protein>
    <submittedName>
        <fullName evidence="3">Predicted dehydrogenase with iron-sulfur domain</fullName>
    </submittedName>
</protein>
<dbReference type="HOGENOM" id="CLU_024775_3_1_9"/>
<dbReference type="KEGG" id="cac:CA_C0012"/>
<dbReference type="eggNOG" id="COG2906">
    <property type="taxonomic scope" value="Bacteria"/>
</dbReference>
<dbReference type="Proteomes" id="UP000000814">
    <property type="component" value="Chromosome"/>
</dbReference>
<evidence type="ECO:0000313" key="4">
    <source>
        <dbReference type="Proteomes" id="UP000000814"/>
    </source>
</evidence>
<dbReference type="GeneID" id="44996490"/>
<feature type="domain" description="FAD dependent oxidoreductase" evidence="1">
    <location>
        <begin position="4"/>
        <end position="263"/>
    </location>
</feature>
<dbReference type="PIR" id="D96901">
    <property type="entry name" value="D96901"/>
</dbReference>
<name>Q97N26_CLOAB</name>
<sequence length="467" mass="52460">MDYDVLILGGGIIGCSIAYELSKYSLNVSLIEKEYEIGDDTSIVNSDLVYDGIESKYNFNYGLETEGNQEIEKICSVLSVPFKKVNAIVCSRDKENEDTINKIYSRGIKRGIKDASLANIESAIAKSIILKDINNKGIELKDIGIVCADDLALAYGEVAFDNGVNFRLNEKVIEIKKISKGFNVTTSKNKFTCKIVINTIPDASSPILVDGKEDKGSKKNISNLIYFVLDRKVKASLKHAIAVLSNKGDSTYIFRDFEDNIIVKIVTKDDCLYDEALDKLKAVIGDIEEEDIIYFYKSRFINDKIVITNKLDSDGYIKVQCKSYAISTVTPSISRNVGEAIVKNLNCKLKKEFYGRRREIYRFRDMSNKQRQKLIATNPDYGKIICRCNQVTEGEIIDSIRRPLGARTLNGIKRRTGVFNGECLGTCCIDKIVKILAKETNKSLTEVIKKTENSSIVKGRIKEFDEM</sequence>
<evidence type="ECO:0000259" key="1">
    <source>
        <dbReference type="Pfam" id="PF01266"/>
    </source>
</evidence>
<dbReference type="Pfam" id="PF04324">
    <property type="entry name" value="Fer2_BFD"/>
    <property type="match status" value="1"/>
</dbReference>
<dbReference type="InterPro" id="IPR052745">
    <property type="entry name" value="G3P_Oxidase/Oxidoreductase"/>
</dbReference>
<dbReference type="InterPro" id="IPR041854">
    <property type="entry name" value="BFD-like_2Fe2S-bd_dom_sf"/>
</dbReference>
<proteinExistence type="predicted"/>
<dbReference type="InterPro" id="IPR036188">
    <property type="entry name" value="FAD/NAD-bd_sf"/>
</dbReference>
<dbReference type="STRING" id="272562.CA_C0012"/>
<reference evidence="3 4" key="1">
    <citation type="journal article" date="2001" name="J. Bacteriol.">
        <title>Genome sequence and comparative analysis of the solvent-producing bacterium Clostridium acetobutylicum.</title>
        <authorList>
            <person name="Nolling J."/>
            <person name="Breton G."/>
            <person name="Omelchenko M.V."/>
            <person name="Makarova K.S."/>
            <person name="Zeng Q."/>
            <person name="Gibson R."/>
            <person name="Lee H.M."/>
            <person name="Dubois J."/>
            <person name="Qiu D."/>
            <person name="Hitti J."/>
            <person name="Wolf Y.I."/>
            <person name="Tatusov R.L."/>
            <person name="Sabathe F."/>
            <person name="Doucette-Stamm L."/>
            <person name="Soucaille P."/>
            <person name="Daly M.J."/>
            <person name="Bennett G.N."/>
            <person name="Koonin E.V."/>
            <person name="Smith D.R."/>
        </authorList>
    </citation>
    <scope>NUCLEOTIDE SEQUENCE [LARGE SCALE GENOMIC DNA]</scope>
    <source>
        <strain evidence="4">ATCC 824 / DSM 792 / JCM 1419 / LMG 5710 / VKM B-1787</strain>
    </source>
</reference>
<dbReference type="PATRIC" id="fig|272562.8.peg.191"/>
<dbReference type="Gene3D" id="3.30.9.10">
    <property type="entry name" value="D-Amino Acid Oxidase, subunit A, domain 2"/>
    <property type="match status" value="1"/>
</dbReference>
<dbReference type="InterPro" id="IPR006076">
    <property type="entry name" value="FAD-dep_OxRdtase"/>
</dbReference>
<evidence type="ECO:0000313" key="3">
    <source>
        <dbReference type="EMBL" id="AAK77999.1"/>
    </source>
</evidence>
<gene>
    <name evidence="3" type="ordered locus">CA_C0012</name>
</gene>
<accession>Q97N26</accession>
<dbReference type="PANTHER" id="PTHR42720:SF1">
    <property type="entry name" value="GLYCEROL 3-PHOSPHATE OXIDASE"/>
    <property type="match status" value="1"/>
</dbReference>